<comment type="similarity">
    <text evidence="1">Belongs to the DinB family.</text>
</comment>
<evidence type="ECO:0000313" key="3">
    <source>
        <dbReference type="EMBL" id="QRR00475.1"/>
    </source>
</evidence>
<dbReference type="EMBL" id="CP056775">
    <property type="protein sequence ID" value="QRR00475.1"/>
    <property type="molecule type" value="Genomic_DNA"/>
</dbReference>
<dbReference type="RefSeq" id="WP_204661566.1">
    <property type="nucleotide sequence ID" value="NZ_CP056775.1"/>
</dbReference>
<gene>
    <name evidence="3" type="ORF">HWI92_05910</name>
</gene>
<accession>A0ABX7I3U7</accession>
<keyword evidence="4" id="KW-1185">Reference proteome</keyword>
<protein>
    <submittedName>
        <fullName evidence="3">Damage-inducible protein DinB</fullName>
    </submittedName>
</protein>
<dbReference type="InterPro" id="IPR007837">
    <property type="entry name" value="DinB"/>
</dbReference>
<dbReference type="Gene3D" id="1.20.120.450">
    <property type="entry name" value="dinb family like domain"/>
    <property type="match status" value="1"/>
</dbReference>
<evidence type="ECO:0000256" key="2">
    <source>
        <dbReference type="ARBA" id="ARBA00022723"/>
    </source>
</evidence>
<dbReference type="InterPro" id="IPR034660">
    <property type="entry name" value="DinB/YfiT-like"/>
</dbReference>
<dbReference type="Pfam" id="PF05163">
    <property type="entry name" value="DinB"/>
    <property type="match status" value="1"/>
</dbReference>
<organism evidence="3 4">
    <name type="scientific">Dyadobacter sandarakinus</name>
    <dbReference type="NCBI Taxonomy" id="2747268"/>
    <lineage>
        <taxon>Bacteria</taxon>
        <taxon>Pseudomonadati</taxon>
        <taxon>Bacteroidota</taxon>
        <taxon>Cytophagia</taxon>
        <taxon>Cytophagales</taxon>
        <taxon>Spirosomataceae</taxon>
        <taxon>Dyadobacter</taxon>
    </lineage>
</organism>
<evidence type="ECO:0000313" key="4">
    <source>
        <dbReference type="Proteomes" id="UP000612680"/>
    </source>
</evidence>
<sequence>METYITENTATNSPSIITLTELLEHWQGHRALTRRVIDAFPEEQLFQYSIGGMRTFAELTMEMAGLAAPGVRGVAYGDWTSSNPQISHETPVPPTKAGLLALWDEVTALINQTWPDVKLDRLHEHDVAFGMYPGKVYATLFYLIDNEIHHRAQGYVYLRSLGITPPPFWDRPEMME</sequence>
<dbReference type="Proteomes" id="UP000612680">
    <property type="component" value="Chromosome"/>
</dbReference>
<dbReference type="SUPFAM" id="SSF109854">
    <property type="entry name" value="DinB/YfiT-like putative metalloenzymes"/>
    <property type="match status" value="1"/>
</dbReference>
<evidence type="ECO:0000256" key="1">
    <source>
        <dbReference type="ARBA" id="ARBA00008635"/>
    </source>
</evidence>
<keyword evidence="2" id="KW-0479">Metal-binding</keyword>
<name>A0ABX7I3U7_9BACT</name>
<reference evidence="3 4" key="1">
    <citation type="submission" date="2020-06" db="EMBL/GenBank/DDBJ databases">
        <title>Dyadobacter sandarakinus sp. nov., isolated from the soil of the Arctic Yellow River Station.</title>
        <authorList>
            <person name="Zhang Y."/>
            <person name="Peng F."/>
        </authorList>
    </citation>
    <scope>NUCLEOTIDE SEQUENCE [LARGE SCALE GENOMIC DNA]</scope>
    <source>
        <strain evidence="3 4">Q3-56</strain>
    </source>
</reference>
<proteinExistence type="inferred from homology"/>